<keyword evidence="4" id="KW-1185">Reference proteome</keyword>
<dbReference type="SUPFAM" id="SSF48452">
    <property type="entry name" value="TPR-like"/>
    <property type="match status" value="1"/>
</dbReference>
<evidence type="ECO:0000256" key="1">
    <source>
        <dbReference type="ARBA" id="ARBA00022748"/>
    </source>
</evidence>
<dbReference type="InterPro" id="IPR051263">
    <property type="entry name" value="C-type_cytochrome_biogenesis"/>
</dbReference>
<name>A0A1T4V6F3_9GAMM</name>
<dbReference type="RefSeq" id="WP_078753527.1">
    <property type="nucleotide sequence ID" value="NZ_FUXU01000050.1"/>
</dbReference>
<dbReference type="InterPro" id="IPR011990">
    <property type="entry name" value="TPR-like_helical_dom_sf"/>
</dbReference>
<evidence type="ECO:0000256" key="2">
    <source>
        <dbReference type="PROSITE-ProRule" id="PRU00339"/>
    </source>
</evidence>
<feature type="repeat" description="TPR" evidence="2">
    <location>
        <begin position="75"/>
        <end position="108"/>
    </location>
</feature>
<dbReference type="InterPro" id="IPR019734">
    <property type="entry name" value="TPR_rpt"/>
</dbReference>
<dbReference type="PANTHER" id="PTHR47870">
    <property type="entry name" value="CYTOCHROME C-TYPE BIOGENESIS PROTEIN CCMH"/>
    <property type="match status" value="1"/>
</dbReference>
<evidence type="ECO:0000313" key="3">
    <source>
        <dbReference type="EMBL" id="SKA60484.1"/>
    </source>
</evidence>
<dbReference type="Gene3D" id="1.25.40.10">
    <property type="entry name" value="Tetratricopeptide repeat domain"/>
    <property type="match status" value="1"/>
</dbReference>
<organism evidence="3 4">
    <name type="scientific">Enterovibrio nigricans DSM 22720</name>
    <dbReference type="NCBI Taxonomy" id="1121868"/>
    <lineage>
        <taxon>Bacteria</taxon>
        <taxon>Pseudomonadati</taxon>
        <taxon>Pseudomonadota</taxon>
        <taxon>Gammaproteobacteria</taxon>
        <taxon>Vibrionales</taxon>
        <taxon>Vibrionaceae</taxon>
        <taxon>Enterovibrio</taxon>
    </lineage>
</organism>
<dbReference type="AlphaFoldDB" id="A0A1T4V6F3"/>
<dbReference type="Proteomes" id="UP000190162">
    <property type="component" value="Unassembled WGS sequence"/>
</dbReference>
<reference evidence="4" key="1">
    <citation type="submission" date="2017-02" db="EMBL/GenBank/DDBJ databases">
        <authorList>
            <person name="Varghese N."/>
            <person name="Submissions S."/>
        </authorList>
    </citation>
    <scope>NUCLEOTIDE SEQUENCE [LARGE SCALE GENOMIC DNA]</scope>
    <source>
        <strain evidence="4">DSM 22720</strain>
    </source>
</reference>
<dbReference type="GO" id="GO:0017004">
    <property type="term" value="P:cytochrome complex assembly"/>
    <property type="evidence" value="ECO:0007669"/>
    <property type="project" value="UniProtKB-KW"/>
</dbReference>
<dbReference type="PROSITE" id="PS50005">
    <property type="entry name" value="TPR"/>
    <property type="match status" value="1"/>
</dbReference>
<evidence type="ECO:0000313" key="4">
    <source>
        <dbReference type="Proteomes" id="UP000190162"/>
    </source>
</evidence>
<accession>A0A1T4V6F3</accession>
<keyword evidence="1" id="KW-0201">Cytochrome c-type biogenesis</keyword>
<dbReference type="PANTHER" id="PTHR47870:SF1">
    <property type="entry name" value="CYTOCHROME C-TYPE BIOGENESIS PROTEIN CCMH"/>
    <property type="match status" value="1"/>
</dbReference>
<keyword evidence="2" id="KW-0802">TPR repeat</keyword>
<protein>
    <submittedName>
        <fullName evidence="3">Formate-dependent nitrite reductase complex subunit NrfG</fullName>
    </submittedName>
</protein>
<sequence length="197" mass="22087">MTLNVYKRKANMSKACLPLTVFALIGFISTTVYFSLGDPALALIDKNQLKTNSTVNSEPELQRLQTALRDDKQNGQLWFQLGNEYMAQGEFDNATLVYQYAERLSDSPNADIYAALASARYYNMNQKLDKTASAWINKALAIDSNHVPALTVIASDHYLSARYQDAIDAWVRILDTNNPTANRVNIIRSINQAKSML</sequence>
<dbReference type="OrthoDB" id="9776053at2"/>
<proteinExistence type="predicted"/>
<gene>
    <name evidence="3" type="ORF">SAMN02745132_03302</name>
</gene>
<dbReference type="EMBL" id="FUXU01000050">
    <property type="protein sequence ID" value="SKA60484.1"/>
    <property type="molecule type" value="Genomic_DNA"/>
</dbReference>